<comment type="caution">
    <text evidence="1">The sequence shown here is derived from an EMBL/GenBank/DDBJ whole genome shotgun (WGS) entry which is preliminary data.</text>
</comment>
<proteinExistence type="predicted"/>
<sequence>MNLRRTLLAGLSGLLFVLSPLSGGVEQAQAGIFKNFRRITVAGVAGEEAFALMKEKRLQDRATALEAKKRGVPMTTLRHEESGFGAILKTDYLPAKGTWSGEKGNSIWYPPDGPLRQFTEGRGIPFINRHPDFSRWSLGKVDVPGMTGNHSSDFRLTDKILGEKFGFTVEQMKQWRTTNFLTYHHLPNGTQMEVVSRKIHRKTPHGGGASILKIKNQNP</sequence>
<dbReference type="PATRIC" id="fig|442.7.peg.1985"/>
<accession>A0A149QYA2</accession>
<reference evidence="1 2" key="1">
    <citation type="submission" date="2015-06" db="EMBL/GenBank/DDBJ databases">
        <title>Improved classification and identification of acetic acid bacteria using matrix-assisted laser desorption/ionization time-of-flight mass spectrometry; Gluconobacter nephelii and Gluconobacter uchimurae are later heterotypic synonyms of Gluconobacter japonicus and Gluconobacter oxydans, respectively.</title>
        <authorList>
            <person name="Li L."/>
            <person name="Cleenwerck I."/>
            <person name="De Vuyst L."/>
            <person name="Vandamme P."/>
        </authorList>
    </citation>
    <scope>NUCLEOTIDE SEQUENCE [LARGE SCALE GENOMIC DNA]</scope>
    <source>
        <strain evidence="1 2">LMG 1764</strain>
    </source>
</reference>
<evidence type="ECO:0000313" key="1">
    <source>
        <dbReference type="EMBL" id="KXV02289.1"/>
    </source>
</evidence>
<dbReference type="AlphaFoldDB" id="A0A149QYA2"/>
<dbReference type="Proteomes" id="UP000075573">
    <property type="component" value="Unassembled WGS sequence"/>
</dbReference>
<gene>
    <name evidence="1" type="ORF">AD929_03130</name>
</gene>
<dbReference type="RefSeq" id="WP_062494245.1">
    <property type="nucleotide sequence ID" value="NZ_LHZB01000099.1"/>
</dbReference>
<organism evidence="1 2">
    <name type="scientific">Gluconobacter potus</name>
    <dbReference type="NCBI Taxonomy" id="2724927"/>
    <lineage>
        <taxon>Bacteria</taxon>
        <taxon>Pseudomonadati</taxon>
        <taxon>Pseudomonadota</taxon>
        <taxon>Alphaproteobacteria</taxon>
        <taxon>Acetobacterales</taxon>
        <taxon>Acetobacteraceae</taxon>
        <taxon>Gluconobacter</taxon>
    </lineage>
</organism>
<dbReference type="EMBL" id="LHZB01000099">
    <property type="protein sequence ID" value="KXV02289.1"/>
    <property type="molecule type" value="Genomic_DNA"/>
</dbReference>
<dbReference type="Pfam" id="PF12639">
    <property type="entry name" value="Colicin-DNase"/>
    <property type="match status" value="1"/>
</dbReference>
<protein>
    <submittedName>
        <fullName evidence="1">Uncharacterized protein</fullName>
    </submittedName>
</protein>
<name>A0A149QYA2_9PROT</name>
<evidence type="ECO:0000313" key="2">
    <source>
        <dbReference type="Proteomes" id="UP000075573"/>
    </source>
</evidence>